<sequence length="428" mass="48611">MAENEYPNRYGPSRRGYRSQRYPPMDPGVRKAVHNFGVRDLRDLLNKKHQDQGDDPTQHKENEPRSRGINPPPDPTYNFLKDSSRDQGKPPGARRNESSYGRPGHYDNFRRGKESPVSQSSGGDSDGPKKELRFSDSPRVGRGSFRGGRNANRKKEERIANPVNIKVELTEAGQRNCVLDENTKLPDIKHVPDKHYQSRGSYRSRGSFRGRGRGRGKFVRRRSDDKDEQKPDTGPEESASPEAKDDDENVDEAKRESDVEQEYQEEQDEGTEENLEGDEEDDNNGEHSGTIDPEISPSPANADEAATVDKEASAGFDPNLKESITITSSKFQDSEVKREELRSQTSSMFSRTLKLASLTRNYATETIRENVVTKLRNRKKEMQLDDGFPVHLKSGFMDKFFFQLTVINCTVGTLYSFYMAISMAFRKK</sequence>
<comment type="subcellular location">
    <subcellularLocation>
        <location evidence="1">Mitochondrion inner membrane</location>
    </subcellularLocation>
</comment>
<keyword evidence="7" id="KW-1133">Transmembrane helix</keyword>
<dbReference type="SUPFAM" id="SSF81419">
    <property type="entry name" value="Mitochondrial cytochrome c oxidase subunit VIIa"/>
    <property type="match status" value="1"/>
</dbReference>
<feature type="compositionally biased region" description="Acidic residues" evidence="6">
    <location>
        <begin position="259"/>
        <end position="283"/>
    </location>
</feature>
<protein>
    <submittedName>
        <fullName evidence="8">Uncharacterized protein</fullName>
    </submittedName>
</protein>
<evidence type="ECO:0000256" key="4">
    <source>
        <dbReference type="ARBA" id="ARBA00023128"/>
    </source>
</evidence>
<evidence type="ECO:0000313" key="8">
    <source>
        <dbReference type="EMBL" id="KAF7282408.1"/>
    </source>
</evidence>
<dbReference type="GO" id="GO:0002082">
    <property type="term" value="P:regulation of oxidative phosphorylation"/>
    <property type="evidence" value="ECO:0007669"/>
    <property type="project" value="TreeGrafter"/>
</dbReference>
<feature type="compositionally biased region" description="Basic and acidic residues" evidence="6">
    <location>
        <begin position="181"/>
        <end position="196"/>
    </location>
</feature>
<keyword evidence="9" id="KW-1185">Reference proteome</keyword>
<feature type="compositionally biased region" description="Basic and acidic residues" evidence="6">
    <location>
        <begin position="126"/>
        <end position="136"/>
    </location>
</feature>
<evidence type="ECO:0000256" key="5">
    <source>
        <dbReference type="ARBA" id="ARBA00023136"/>
    </source>
</evidence>
<dbReference type="GO" id="GO:0005743">
    <property type="term" value="C:mitochondrial inner membrane"/>
    <property type="evidence" value="ECO:0007669"/>
    <property type="project" value="UniProtKB-SubCell"/>
</dbReference>
<name>A0A834IP85_RHYFE</name>
<comment type="caution">
    <text evidence="8">The sequence shown here is derived from an EMBL/GenBank/DDBJ whole genome shotgun (WGS) entry which is preliminary data.</text>
</comment>
<reference evidence="8" key="1">
    <citation type="submission" date="2020-08" db="EMBL/GenBank/DDBJ databases">
        <title>Genome sequencing and assembly of the red palm weevil Rhynchophorus ferrugineus.</title>
        <authorList>
            <person name="Dias G.B."/>
            <person name="Bergman C.M."/>
            <person name="Manee M."/>
        </authorList>
    </citation>
    <scope>NUCLEOTIDE SEQUENCE</scope>
    <source>
        <strain evidence="8">AA-2017</strain>
        <tissue evidence="8">Whole larva</tissue>
    </source>
</reference>
<evidence type="ECO:0000256" key="2">
    <source>
        <dbReference type="ARBA" id="ARBA00009331"/>
    </source>
</evidence>
<dbReference type="GO" id="GO:0006123">
    <property type="term" value="P:mitochondrial electron transport, cytochrome c to oxygen"/>
    <property type="evidence" value="ECO:0007669"/>
    <property type="project" value="InterPro"/>
</dbReference>
<feature type="compositionally biased region" description="Basic and acidic residues" evidence="6">
    <location>
        <begin position="37"/>
        <end position="66"/>
    </location>
</feature>
<dbReference type="GO" id="GO:0097250">
    <property type="term" value="P:mitochondrial respirasome assembly"/>
    <property type="evidence" value="ECO:0007669"/>
    <property type="project" value="TreeGrafter"/>
</dbReference>
<gene>
    <name evidence="8" type="ORF">GWI33_002722</name>
</gene>
<dbReference type="PANTHER" id="PTHR10510:SF11">
    <property type="entry name" value="CYTOCHROME C OXIDASE SUBUNIT 7A, MITOCHONDRIAL"/>
    <property type="match status" value="1"/>
</dbReference>
<keyword evidence="3" id="KW-0999">Mitochondrion inner membrane</keyword>
<evidence type="ECO:0000256" key="7">
    <source>
        <dbReference type="SAM" id="Phobius"/>
    </source>
</evidence>
<keyword evidence="4" id="KW-0496">Mitochondrion</keyword>
<dbReference type="AlphaFoldDB" id="A0A834IP85"/>
<feature type="compositionally biased region" description="Basic and acidic residues" evidence="6">
    <location>
        <begin position="221"/>
        <end position="233"/>
    </location>
</feature>
<dbReference type="InterPro" id="IPR003177">
    <property type="entry name" value="Cytc_oxidase_su7a_met"/>
</dbReference>
<organism evidence="8 9">
    <name type="scientific">Rhynchophorus ferrugineus</name>
    <name type="common">Red palm weevil</name>
    <name type="synonym">Curculio ferrugineus</name>
    <dbReference type="NCBI Taxonomy" id="354439"/>
    <lineage>
        <taxon>Eukaryota</taxon>
        <taxon>Metazoa</taxon>
        <taxon>Ecdysozoa</taxon>
        <taxon>Arthropoda</taxon>
        <taxon>Hexapoda</taxon>
        <taxon>Insecta</taxon>
        <taxon>Pterygota</taxon>
        <taxon>Neoptera</taxon>
        <taxon>Endopterygota</taxon>
        <taxon>Coleoptera</taxon>
        <taxon>Polyphaga</taxon>
        <taxon>Cucujiformia</taxon>
        <taxon>Curculionidae</taxon>
        <taxon>Dryophthorinae</taxon>
        <taxon>Rhynchophorus</taxon>
    </lineage>
</organism>
<keyword evidence="7" id="KW-0812">Transmembrane</keyword>
<keyword evidence="5 7" id="KW-0472">Membrane</keyword>
<dbReference type="GO" id="GO:0045277">
    <property type="term" value="C:respiratory chain complex IV"/>
    <property type="evidence" value="ECO:0007669"/>
    <property type="project" value="InterPro"/>
</dbReference>
<evidence type="ECO:0000256" key="6">
    <source>
        <dbReference type="SAM" id="MobiDB-lite"/>
    </source>
</evidence>
<dbReference type="EMBL" id="JAACXV010000175">
    <property type="protein sequence ID" value="KAF7282408.1"/>
    <property type="molecule type" value="Genomic_DNA"/>
</dbReference>
<dbReference type="InterPro" id="IPR036539">
    <property type="entry name" value="Cyt_c_oxidase_su7a_sf"/>
</dbReference>
<dbReference type="Gene3D" id="4.10.91.10">
    <property type="entry name" value="Cytochrome c oxidase, subunit VIIa"/>
    <property type="match status" value="1"/>
</dbReference>
<feature type="region of interest" description="Disordered" evidence="6">
    <location>
        <begin position="1"/>
        <end position="321"/>
    </location>
</feature>
<feature type="transmembrane region" description="Helical" evidence="7">
    <location>
        <begin position="400"/>
        <end position="421"/>
    </location>
</feature>
<comment type="similarity">
    <text evidence="2">Belongs to the cytochrome c oxidase VIIa family.</text>
</comment>
<evidence type="ECO:0000256" key="3">
    <source>
        <dbReference type="ARBA" id="ARBA00022792"/>
    </source>
</evidence>
<dbReference type="Proteomes" id="UP000625711">
    <property type="component" value="Unassembled WGS sequence"/>
</dbReference>
<feature type="compositionally biased region" description="Basic residues" evidence="6">
    <location>
        <begin position="206"/>
        <end position="220"/>
    </location>
</feature>
<evidence type="ECO:0000256" key="1">
    <source>
        <dbReference type="ARBA" id="ARBA00004273"/>
    </source>
</evidence>
<feature type="compositionally biased region" description="Basic and acidic residues" evidence="6">
    <location>
        <begin position="104"/>
        <end position="114"/>
    </location>
</feature>
<dbReference type="OrthoDB" id="6784744at2759"/>
<evidence type="ECO:0000313" key="9">
    <source>
        <dbReference type="Proteomes" id="UP000625711"/>
    </source>
</evidence>
<accession>A0A834IP85</accession>
<proteinExistence type="inferred from homology"/>
<dbReference type="PANTHER" id="PTHR10510">
    <property type="entry name" value="CYTOCHROME C OXIDASE POLYPEPTIDE 7A"/>
    <property type="match status" value="1"/>
</dbReference>